<accession>A0A1B0BHL5</accession>
<dbReference type="GO" id="GO:0005737">
    <property type="term" value="C:cytoplasm"/>
    <property type="evidence" value="ECO:0007669"/>
    <property type="project" value="UniProtKB-ARBA"/>
</dbReference>
<keyword evidence="3" id="KW-1185">Reference proteome</keyword>
<reference evidence="2" key="2">
    <citation type="submission" date="2020-05" db="UniProtKB">
        <authorList>
            <consortium name="EnsemblMetazoa"/>
        </authorList>
    </citation>
    <scope>IDENTIFICATION</scope>
    <source>
        <strain evidence="2">IAEA</strain>
    </source>
</reference>
<dbReference type="InterPro" id="IPR002999">
    <property type="entry name" value="Tudor"/>
</dbReference>
<dbReference type="STRING" id="67801.A0A1B0BHL5"/>
<dbReference type="PROSITE" id="PS50304">
    <property type="entry name" value="TUDOR"/>
    <property type="match status" value="1"/>
</dbReference>
<name>A0A1B0BHL5_9MUSC</name>
<evidence type="ECO:0000313" key="3">
    <source>
        <dbReference type="Proteomes" id="UP000092460"/>
    </source>
</evidence>
<dbReference type="PANTHER" id="PTHR16442">
    <property type="entry name" value="RING FINGER PROTEIN 17"/>
    <property type="match status" value="1"/>
</dbReference>
<dbReference type="AlphaFoldDB" id="A0A1B0BHL5"/>
<evidence type="ECO:0000259" key="1">
    <source>
        <dbReference type="PROSITE" id="PS50304"/>
    </source>
</evidence>
<dbReference type="EMBL" id="JXJN01014426">
    <property type="status" value="NOT_ANNOTATED_CDS"/>
    <property type="molecule type" value="Genomic_DNA"/>
</dbReference>
<protein>
    <recommendedName>
        <fullName evidence="1">Tudor domain-containing protein</fullName>
    </recommendedName>
</protein>
<dbReference type="InterPro" id="IPR035437">
    <property type="entry name" value="SNase_OB-fold_sf"/>
</dbReference>
<dbReference type="SUPFAM" id="SSF63748">
    <property type="entry name" value="Tudor/PWWP/MBT"/>
    <property type="match status" value="2"/>
</dbReference>
<organism evidence="2 3">
    <name type="scientific">Glossina palpalis gambiensis</name>
    <dbReference type="NCBI Taxonomy" id="67801"/>
    <lineage>
        <taxon>Eukaryota</taxon>
        <taxon>Metazoa</taxon>
        <taxon>Ecdysozoa</taxon>
        <taxon>Arthropoda</taxon>
        <taxon>Hexapoda</taxon>
        <taxon>Insecta</taxon>
        <taxon>Pterygota</taxon>
        <taxon>Neoptera</taxon>
        <taxon>Endopterygota</taxon>
        <taxon>Diptera</taxon>
        <taxon>Brachycera</taxon>
        <taxon>Muscomorpha</taxon>
        <taxon>Hippoboscoidea</taxon>
        <taxon>Glossinidae</taxon>
        <taxon>Glossina</taxon>
    </lineage>
</organism>
<dbReference type="EMBL" id="JXJN01014425">
    <property type="status" value="NOT_ANNOTATED_CDS"/>
    <property type="molecule type" value="Genomic_DNA"/>
</dbReference>
<proteinExistence type="predicted"/>
<dbReference type="Gene3D" id="2.40.50.90">
    <property type="match status" value="2"/>
</dbReference>
<dbReference type="VEuPathDB" id="VectorBase:GPPI030386"/>
<dbReference type="Proteomes" id="UP000092460">
    <property type="component" value="Unassembled WGS sequence"/>
</dbReference>
<dbReference type="Gene3D" id="2.30.30.140">
    <property type="match status" value="2"/>
</dbReference>
<feature type="domain" description="Tudor" evidence="1">
    <location>
        <begin position="1"/>
        <end position="39"/>
    </location>
</feature>
<dbReference type="Pfam" id="PF00567">
    <property type="entry name" value="TUDOR"/>
    <property type="match status" value="2"/>
</dbReference>
<evidence type="ECO:0000313" key="2">
    <source>
        <dbReference type="EnsemblMetazoa" id="GPPI030386-PA"/>
    </source>
</evidence>
<reference evidence="3" key="1">
    <citation type="submission" date="2015-01" db="EMBL/GenBank/DDBJ databases">
        <authorList>
            <person name="Aksoy S."/>
            <person name="Warren W."/>
            <person name="Wilson R.K."/>
        </authorList>
    </citation>
    <scope>NUCLEOTIDE SEQUENCE [LARGE SCALE GENOMIC DNA]</scope>
    <source>
        <strain evidence="3">IAEA</strain>
    </source>
</reference>
<sequence>MVLNHIGAEDVVVVYVDYGNVDILSFKQLYETPEDYIRIPFHAIPVILKEVPDCYMTEEIRNFMYSYLNDINVCLKLLQVRRTIEAGDNNQNCTILKENIEEQEKYDVCEITKNIPQSDNVVTITTIAKTNVVFIRSKASDDIKNFLKTVNHLQKLSKTLKTVTKRPRCGEILINKFYDEFCRVMVLNHIGAEDVVVVYVDYGNVDILSFKYLYETPEDYIRIPFHAIPVILKEVPDCYMTEEIRNFMYSYLNVKQHFKSTSQTCSLVEISLVCREKTASSGLLQMAIKCEKYQVLSYNRDTLKMQVVTTYVNA</sequence>
<dbReference type="EnsemblMetazoa" id="GPPI030386-RA">
    <property type="protein sequence ID" value="GPPI030386-PA"/>
    <property type="gene ID" value="GPPI030386"/>
</dbReference>
<dbReference type="PANTHER" id="PTHR16442:SF1">
    <property type="entry name" value="RING FINGER PROTEIN 17"/>
    <property type="match status" value="1"/>
</dbReference>